<keyword evidence="8 12" id="KW-0863">Zinc-finger</keyword>
<reference evidence="17" key="1">
    <citation type="submission" date="2015-12" db="EMBL/GenBank/DDBJ databases">
        <title>De novo transcriptome assembly of four potential Pierce s Disease insect vectors from Arizona vineyards.</title>
        <authorList>
            <person name="Tassone E.E."/>
        </authorList>
    </citation>
    <scope>NUCLEOTIDE SEQUENCE</scope>
</reference>
<dbReference type="FunFam" id="3.30.40.10:FF:000019">
    <property type="entry name" value="RBR-type E3 ubiquitin transferase"/>
    <property type="match status" value="1"/>
</dbReference>
<dbReference type="InterPro" id="IPR045840">
    <property type="entry name" value="Ariadne"/>
</dbReference>
<evidence type="ECO:0000313" key="17">
    <source>
        <dbReference type="EMBL" id="JAS20744.1"/>
    </source>
</evidence>
<evidence type="ECO:0000256" key="5">
    <source>
        <dbReference type="ARBA" id="ARBA00022679"/>
    </source>
</evidence>
<evidence type="ECO:0000259" key="16">
    <source>
        <dbReference type="PROSITE" id="PS51873"/>
    </source>
</evidence>
<dbReference type="AlphaFoldDB" id="A0A1B6D4X5"/>
<comment type="similarity">
    <text evidence="3">Belongs to the RBR family. Ariadne subfamily.</text>
</comment>
<dbReference type="Gene3D" id="1.20.120.1750">
    <property type="match status" value="1"/>
</dbReference>
<dbReference type="PANTHER" id="PTHR11685">
    <property type="entry name" value="RBR FAMILY RING FINGER AND IBR DOMAIN-CONTAINING"/>
    <property type="match status" value="1"/>
</dbReference>
<dbReference type="PROSITE" id="PS51873">
    <property type="entry name" value="TRIAD"/>
    <property type="match status" value="1"/>
</dbReference>
<protein>
    <recommendedName>
        <fullName evidence="4">RBR-type E3 ubiquitin transferase</fullName>
        <ecNumber evidence="4">2.3.2.31</ecNumber>
    </recommendedName>
</protein>
<evidence type="ECO:0000259" key="15">
    <source>
        <dbReference type="PROSITE" id="PS50089"/>
    </source>
</evidence>
<dbReference type="Pfam" id="PF26000">
    <property type="entry name" value="UBA_ARIH2_N"/>
    <property type="match status" value="1"/>
</dbReference>
<proteinExistence type="inferred from homology"/>
<evidence type="ECO:0000256" key="13">
    <source>
        <dbReference type="SAM" id="Coils"/>
    </source>
</evidence>
<feature type="domain" description="RING-type" evidence="15">
    <location>
        <begin position="301"/>
        <end position="341"/>
    </location>
</feature>
<dbReference type="Pfam" id="PF19422">
    <property type="entry name" value="Ariadne"/>
    <property type="match status" value="1"/>
</dbReference>
<dbReference type="InterPro" id="IPR001841">
    <property type="entry name" value="Znf_RING"/>
</dbReference>
<dbReference type="GO" id="GO:0016567">
    <property type="term" value="P:protein ubiquitination"/>
    <property type="evidence" value="ECO:0007669"/>
    <property type="project" value="InterPro"/>
</dbReference>
<evidence type="ECO:0000256" key="6">
    <source>
        <dbReference type="ARBA" id="ARBA00022723"/>
    </source>
</evidence>
<dbReference type="GO" id="GO:0005634">
    <property type="term" value="C:nucleus"/>
    <property type="evidence" value="ECO:0007669"/>
    <property type="project" value="UniProtKB-SubCell"/>
</dbReference>
<dbReference type="InterPro" id="IPR031127">
    <property type="entry name" value="E3_UB_ligase_RBR"/>
</dbReference>
<dbReference type="EMBL" id="GEDC01016554">
    <property type="protein sequence ID" value="JAS20744.1"/>
    <property type="molecule type" value="Transcribed_RNA"/>
</dbReference>
<evidence type="ECO:0000256" key="14">
    <source>
        <dbReference type="SAM" id="MobiDB-lite"/>
    </source>
</evidence>
<comment type="subcellular location">
    <subcellularLocation>
        <location evidence="2">Nucleus</location>
    </subcellularLocation>
</comment>
<dbReference type="InterPro" id="IPR044066">
    <property type="entry name" value="TRIAD_supradom"/>
</dbReference>
<dbReference type="CDD" id="cd20360">
    <property type="entry name" value="Rcat_RBR_TRIAD1"/>
    <property type="match status" value="1"/>
</dbReference>
<evidence type="ECO:0000256" key="11">
    <source>
        <dbReference type="ARBA" id="ARBA00023242"/>
    </source>
</evidence>
<accession>A0A1B6D4X5</accession>
<dbReference type="InterPro" id="IPR017907">
    <property type="entry name" value="Znf_RING_CS"/>
</dbReference>
<feature type="compositionally biased region" description="Acidic residues" evidence="14">
    <location>
        <begin position="12"/>
        <end position="23"/>
    </location>
</feature>
<dbReference type="CDD" id="cd16773">
    <property type="entry name" value="RING-HC_RBR_TRIAD1"/>
    <property type="match status" value="1"/>
</dbReference>
<evidence type="ECO:0000256" key="2">
    <source>
        <dbReference type="ARBA" id="ARBA00004123"/>
    </source>
</evidence>
<evidence type="ECO:0000256" key="1">
    <source>
        <dbReference type="ARBA" id="ARBA00001798"/>
    </source>
</evidence>
<keyword evidence="10" id="KW-0862">Zinc</keyword>
<dbReference type="InterPro" id="IPR047555">
    <property type="entry name" value="BRcat_RBR_TRIAD1"/>
</dbReference>
<keyword evidence="11" id="KW-0539">Nucleus</keyword>
<evidence type="ECO:0000256" key="12">
    <source>
        <dbReference type="PROSITE-ProRule" id="PRU00175"/>
    </source>
</evidence>
<dbReference type="GO" id="GO:0008270">
    <property type="term" value="F:zinc ion binding"/>
    <property type="evidence" value="ECO:0007669"/>
    <property type="project" value="UniProtKB-KW"/>
</dbReference>
<keyword evidence="9" id="KW-0833">Ubl conjugation pathway</keyword>
<organism evidence="17">
    <name type="scientific">Clastoptera arizonana</name>
    <name type="common">Arizona spittle bug</name>
    <dbReference type="NCBI Taxonomy" id="38151"/>
    <lineage>
        <taxon>Eukaryota</taxon>
        <taxon>Metazoa</taxon>
        <taxon>Ecdysozoa</taxon>
        <taxon>Arthropoda</taxon>
        <taxon>Hexapoda</taxon>
        <taxon>Insecta</taxon>
        <taxon>Pterygota</taxon>
        <taxon>Neoptera</taxon>
        <taxon>Paraneoptera</taxon>
        <taxon>Hemiptera</taxon>
        <taxon>Auchenorrhyncha</taxon>
        <taxon>Cercopoidea</taxon>
        <taxon>Clastopteridae</taxon>
        <taxon>Clastoptera</taxon>
    </lineage>
</organism>
<dbReference type="Gene3D" id="3.30.40.10">
    <property type="entry name" value="Zinc/RING finger domain, C3HC4 (zinc finger)"/>
    <property type="match status" value="1"/>
</dbReference>
<dbReference type="Pfam" id="PF01485">
    <property type="entry name" value="IBR"/>
    <property type="match status" value="1"/>
</dbReference>
<sequence length="494" mass="57261">MNNLSEICPGDSDSDMNYSDDGEDSNYDDYYNMGYYNSDDGEVEQGDIQKKDPEYFIFECLTVEDVERLLNETVEKLSDSLQITPSLAKILLHTHEWSVGNIVLEYKCDPKQFLVNSRLKSKNSPDISVNFSNYSSRIACPVCLVPTLPDKFSNLSCGHSFCNQCWSMNFEVQITQGTSTGIACMAQDCDVLATEDFVLSLLTKPQLREKYQHFAFQDYVRSHPELRFCPGLNCQVVMRCKEPKAKRVICTYCKTSFCFRCGTEYHAPTDCNTIRKWLTKCADDSETANYISAHTKDCPRCHICIEKNGGCNHMQCYNCKHDFCWMCLGDWKSHGSEYYECSRYKENPNIANESIHAQAREALKKYLHYYERWENHSKSLKLEEVTLEKIKSKINAKVMTASGTWIDWQYLMDAAALLAKCRYTLQYTYPYAYYMEPGPRKELFEYQQANLEAEIENLSWKIERAESTDRGDLENQIDIAEKRRAILLKDFLEV</sequence>
<evidence type="ECO:0000256" key="4">
    <source>
        <dbReference type="ARBA" id="ARBA00012251"/>
    </source>
</evidence>
<dbReference type="InterPro" id="IPR047556">
    <property type="entry name" value="Rcat_RBR_TRIAD1"/>
</dbReference>
<dbReference type="InterPro" id="IPR013083">
    <property type="entry name" value="Znf_RING/FYVE/PHD"/>
</dbReference>
<dbReference type="EC" id="2.3.2.31" evidence="4"/>
<keyword evidence="13" id="KW-0175">Coiled coil</keyword>
<gene>
    <name evidence="17" type="ORF">g.3976</name>
</gene>
<evidence type="ECO:0000256" key="3">
    <source>
        <dbReference type="ARBA" id="ARBA00005884"/>
    </source>
</evidence>
<evidence type="ECO:0000256" key="7">
    <source>
        <dbReference type="ARBA" id="ARBA00022737"/>
    </source>
</evidence>
<dbReference type="Pfam" id="PF22191">
    <property type="entry name" value="IBR_1"/>
    <property type="match status" value="1"/>
</dbReference>
<comment type="catalytic activity">
    <reaction evidence="1">
        <text>[E2 ubiquitin-conjugating enzyme]-S-ubiquitinyl-L-cysteine + [acceptor protein]-L-lysine = [E2 ubiquitin-conjugating enzyme]-L-cysteine + [acceptor protein]-N(6)-ubiquitinyl-L-lysine.</text>
        <dbReference type="EC" id="2.3.2.31"/>
    </reaction>
</comment>
<dbReference type="InterPro" id="IPR002867">
    <property type="entry name" value="IBR_dom"/>
</dbReference>
<feature type="region of interest" description="Disordered" evidence="14">
    <location>
        <begin position="1"/>
        <end position="23"/>
    </location>
</feature>
<evidence type="ECO:0000256" key="9">
    <source>
        <dbReference type="ARBA" id="ARBA00022786"/>
    </source>
</evidence>
<keyword evidence="5" id="KW-0808">Transferase</keyword>
<feature type="coiled-coil region" evidence="13">
    <location>
        <begin position="448"/>
        <end position="490"/>
    </location>
</feature>
<dbReference type="FunFam" id="1.20.120.1750:FF:000004">
    <property type="entry name" value="RBR-type E3 ubiquitin transferase"/>
    <property type="match status" value="1"/>
</dbReference>
<keyword evidence="7" id="KW-0677">Repeat</keyword>
<dbReference type="PROSITE" id="PS50089">
    <property type="entry name" value="ZF_RING_2"/>
    <property type="match status" value="1"/>
</dbReference>
<evidence type="ECO:0000256" key="8">
    <source>
        <dbReference type="ARBA" id="ARBA00022771"/>
    </source>
</evidence>
<name>A0A1B6D4X5_9HEMI</name>
<dbReference type="PROSITE" id="PS00518">
    <property type="entry name" value="ZF_RING_1"/>
    <property type="match status" value="1"/>
</dbReference>
<dbReference type="CDD" id="cd20344">
    <property type="entry name" value="BRcat_RBR_TRIAD1"/>
    <property type="match status" value="1"/>
</dbReference>
<dbReference type="SUPFAM" id="SSF57850">
    <property type="entry name" value="RING/U-box"/>
    <property type="match status" value="3"/>
</dbReference>
<keyword evidence="6" id="KW-0479">Metal-binding</keyword>
<dbReference type="SMART" id="SM00647">
    <property type="entry name" value="IBR"/>
    <property type="match status" value="2"/>
</dbReference>
<dbReference type="GO" id="GO:0061630">
    <property type="term" value="F:ubiquitin protein ligase activity"/>
    <property type="evidence" value="ECO:0007669"/>
    <property type="project" value="UniProtKB-EC"/>
</dbReference>
<feature type="domain" description="RING-type" evidence="16">
    <location>
        <begin position="136"/>
        <end position="345"/>
    </location>
</feature>
<evidence type="ECO:0000256" key="10">
    <source>
        <dbReference type="ARBA" id="ARBA00022833"/>
    </source>
</evidence>